<evidence type="ECO:0000259" key="5">
    <source>
        <dbReference type="PROSITE" id="PS50865"/>
    </source>
</evidence>
<dbReference type="InterPro" id="IPR002893">
    <property type="entry name" value="Znf_MYND"/>
</dbReference>
<dbReference type="PANTHER" id="PTHR10237:SF14">
    <property type="entry name" value="MYND-TYPE DOMAIN-CONTAINING PROTEIN"/>
    <property type="match status" value="1"/>
</dbReference>
<keyword evidence="1" id="KW-0479">Metal-binding</keyword>
<dbReference type="AlphaFoldDB" id="A0A369JRB6"/>
<evidence type="ECO:0000313" key="7">
    <source>
        <dbReference type="Proteomes" id="UP000076154"/>
    </source>
</evidence>
<name>A0A369JRB6_HYPMA</name>
<proteinExistence type="predicted"/>
<comment type="caution">
    <text evidence="6">The sequence shown here is derived from an EMBL/GenBank/DDBJ whole genome shotgun (WGS) entry which is preliminary data.</text>
</comment>
<dbReference type="Pfam" id="PF01753">
    <property type="entry name" value="zf-MYND"/>
    <property type="match status" value="1"/>
</dbReference>
<dbReference type="Proteomes" id="UP000076154">
    <property type="component" value="Unassembled WGS sequence"/>
</dbReference>
<evidence type="ECO:0000256" key="4">
    <source>
        <dbReference type="PROSITE-ProRule" id="PRU00134"/>
    </source>
</evidence>
<gene>
    <name evidence="6" type="ORF">Hypma_009207</name>
</gene>
<evidence type="ECO:0000256" key="1">
    <source>
        <dbReference type="ARBA" id="ARBA00022723"/>
    </source>
</evidence>
<accession>A0A369JRB6</accession>
<keyword evidence="2 4" id="KW-0863">Zinc-finger</keyword>
<dbReference type="Pfam" id="PF26632">
    <property type="entry name" value="DUF8205"/>
    <property type="match status" value="1"/>
</dbReference>
<keyword evidence="3" id="KW-0862">Zinc</keyword>
<dbReference type="Gene3D" id="6.10.140.2220">
    <property type="match status" value="1"/>
</dbReference>
<feature type="domain" description="MYND-type" evidence="5">
    <location>
        <begin position="48"/>
        <end position="90"/>
    </location>
</feature>
<evidence type="ECO:0000256" key="3">
    <source>
        <dbReference type="ARBA" id="ARBA00022833"/>
    </source>
</evidence>
<sequence length="327" mass="36795">MASNSEAATPAKPIHVRAIHPDRDAQFQAVAAKRKDIKEVKSNFKTACTHCLKTHSNSDKGLLRCSKCKGVWYCSKECQKANWPQHKSYCSPVEGSGILKLAQSFLANEVIQFYLQVCLIFEFDLLKHPNPQKPFMARFDVGIEPTNIVEFFALFDPESAAAPPPKKMEGMFQLHMLTADRSGTPLTDKRIATWKHYRQAMNKAGQEGDPLGLIEMVKDSPHSLTMPVHIQKGAMEFARKGEPFEKTSAVTGQTEIIPLSADSCIEYINLHIRQDVHNQILLRTDMLEADKELIRAAARGETRHAVLALKKKMERESIYKPIHALAF</sequence>
<dbReference type="PANTHER" id="PTHR10237">
    <property type="entry name" value="DEFORMED EPIDERMAL AUTOREGULATORY FACTOR 1 HOMOLOG SUPPRESSIN"/>
    <property type="match status" value="1"/>
</dbReference>
<dbReference type="GO" id="GO:0008270">
    <property type="term" value="F:zinc ion binding"/>
    <property type="evidence" value="ECO:0007669"/>
    <property type="project" value="UniProtKB-KW"/>
</dbReference>
<dbReference type="GO" id="GO:0005634">
    <property type="term" value="C:nucleus"/>
    <property type="evidence" value="ECO:0007669"/>
    <property type="project" value="TreeGrafter"/>
</dbReference>
<dbReference type="PROSITE" id="PS01360">
    <property type="entry name" value="ZF_MYND_1"/>
    <property type="match status" value="1"/>
</dbReference>
<dbReference type="PROSITE" id="PS50865">
    <property type="entry name" value="ZF_MYND_2"/>
    <property type="match status" value="1"/>
</dbReference>
<evidence type="ECO:0000256" key="2">
    <source>
        <dbReference type="ARBA" id="ARBA00022771"/>
    </source>
</evidence>
<dbReference type="EMBL" id="LUEZ02000046">
    <property type="protein sequence ID" value="RDB23872.1"/>
    <property type="molecule type" value="Genomic_DNA"/>
</dbReference>
<dbReference type="STRING" id="39966.A0A369JRB6"/>
<dbReference type="GO" id="GO:0000981">
    <property type="term" value="F:DNA-binding transcription factor activity, RNA polymerase II-specific"/>
    <property type="evidence" value="ECO:0007669"/>
    <property type="project" value="TreeGrafter"/>
</dbReference>
<reference evidence="6" key="1">
    <citation type="submission" date="2018-04" db="EMBL/GenBank/DDBJ databases">
        <title>Whole genome sequencing of Hypsizygus marmoreus.</title>
        <authorList>
            <person name="Choi I.-G."/>
            <person name="Min B."/>
            <person name="Kim J.-G."/>
            <person name="Kim S."/>
            <person name="Oh Y.-L."/>
            <person name="Kong W.-S."/>
            <person name="Park H."/>
            <person name="Jeong J."/>
            <person name="Song E.-S."/>
        </authorList>
    </citation>
    <scope>NUCLEOTIDE SEQUENCE [LARGE SCALE GENOMIC DNA]</scope>
    <source>
        <strain evidence="6">51987-8</strain>
    </source>
</reference>
<dbReference type="InterPro" id="IPR024119">
    <property type="entry name" value="TF_DEAF-1"/>
</dbReference>
<keyword evidence="7" id="KW-1185">Reference proteome</keyword>
<protein>
    <recommendedName>
        <fullName evidence="5">MYND-type domain-containing protein</fullName>
    </recommendedName>
</protein>
<evidence type="ECO:0000313" key="6">
    <source>
        <dbReference type="EMBL" id="RDB23872.1"/>
    </source>
</evidence>
<dbReference type="OrthoDB" id="5231159at2759"/>
<dbReference type="SUPFAM" id="SSF144232">
    <property type="entry name" value="HIT/MYND zinc finger-like"/>
    <property type="match status" value="1"/>
</dbReference>
<organism evidence="6 7">
    <name type="scientific">Hypsizygus marmoreus</name>
    <name type="common">White beech mushroom</name>
    <name type="synonym">Agaricus marmoreus</name>
    <dbReference type="NCBI Taxonomy" id="39966"/>
    <lineage>
        <taxon>Eukaryota</taxon>
        <taxon>Fungi</taxon>
        <taxon>Dikarya</taxon>
        <taxon>Basidiomycota</taxon>
        <taxon>Agaricomycotina</taxon>
        <taxon>Agaricomycetes</taxon>
        <taxon>Agaricomycetidae</taxon>
        <taxon>Agaricales</taxon>
        <taxon>Tricholomatineae</taxon>
        <taxon>Lyophyllaceae</taxon>
        <taxon>Hypsizygus</taxon>
    </lineage>
</organism>
<dbReference type="InterPro" id="IPR058518">
    <property type="entry name" value="DUF8205"/>
</dbReference>
<dbReference type="InParanoid" id="A0A369JRB6"/>